<protein>
    <submittedName>
        <fullName evidence="1">Uncharacterized protein</fullName>
    </submittedName>
</protein>
<sequence length="196" mass="21578">MTADSLFETTSIPGHLAPTPQRLERLLSKQTLEELYEVEEQPFARENYTSKTSDAGVFIRDFSTYPSPVPLMHCVSIVEQSMNRIVPSGDLLPTKFTFGKGPAAVSETSNSCALPAGSNGSSHSWTFLGKIGKHLQETYKKLQLIFLAFKKIARKGWLSIEKRTIGSKLLSESVRTIGGKENETAAIIADYYSSIA</sequence>
<evidence type="ECO:0000313" key="2">
    <source>
        <dbReference type="Proteomes" id="UP000053105"/>
    </source>
</evidence>
<dbReference type="AlphaFoldDB" id="A0A0M9ACQ4"/>
<keyword evidence="2" id="KW-1185">Reference proteome</keyword>
<name>A0A0M9ACQ4_9HYME</name>
<organism evidence="1 2">
    <name type="scientific">Melipona quadrifasciata</name>
    <dbReference type="NCBI Taxonomy" id="166423"/>
    <lineage>
        <taxon>Eukaryota</taxon>
        <taxon>Metazoa</taxon>
        <taxon>Ecdysozoa</taxon>
        <taxon>Arthropoda</taxon>
        <taxon>Hexapoda</taxon>
        <taxon>Insecta</taxon>
        <taxon>Pterygota</taxon>
        <taxon>Neoptera</taxon>
        <taxon>Endopterygota</taxon>
        <taxon>Hymenoptera</taxon>
        <taxon>Apocrita</taxon>
        <taxon>Aculeata</taxon>
        <taxon>Apoidea</taxon>
        <taxon>Anthophila</taxon>
        <taxon>Apidae</taxon>
        <taxon>Melipona</taxon>
    </lineage>
</organism>
<accession>A0A0M9ACQ4</accession>
<dbReference type="EMBL" id="KQ435700">
    <property type="protein sequence ID" value="KOX80459.1"/>
    <property type="molecule type" value="Genomic_DNA"/>
</dbReference>
<dbReference type="Proteomes" id="UP000053105">
    <property type="component" value="Unassembled WGS sequence"/>
</dbReference>
<reference evidence="1 2" key="1">
    <citation type="submission" date="2015-07" db="EMBL/GenBank/DDBJ databases">
        <title>The genome of Melipona quadrifasciata.</title>
        <authorList>
            <person name="Pan H."/>
            <person name="Kapheim K."/>
        </authorList>
    </citation>
    <scope>NUCLEOTIDE SEQUENCE [LARGE SCALE GENOMIC DNA]</scope>
    <source>
        <strain evidence="1">0111107301</strain>
        <tissue evidence="1">Whole body</tissue>
    </source>
</reference>
<gene>
    <name evidence="1" type="ORF">WN51_12942</name>
</gene>
<proteinExistence type="predicted"/>
<evidence type="ECO:0000313" key="1">
    <source>
        <dbReference type="EMBL" id="KOX80459.1"/>
    </source>
</evidence>
<dbReference type="OrthoDB" id="8041353at2759"/>